<dbReference type="EMBL" id="JANSUY010000012">
    <property type="protein sequence ID" value="MCR9016037.1"/>
    <property type="molecule type" value="Genomic_DNA"/>
</dbReference>
<evidence type="ECO:0000259" key="2">
    <source>
        <dbReference type="Pfam" id="PF07978"/>
    </source>
</evidence>
<dbReference type="Gene3D" id="3.30.70.100">
    <property type="match status" value="2"/>
</dbReference>
<protein>
    <submittedName>
        <fullName evidence="3">NIPSNAP family protein</fullName>
    </submittedName>
</protein>
<organism evidence="3 4">
    <name type="scientific">Aquiflexum gelatinilyticum</name>
    <dbReference type="NCBI Taxonomy" id="2961943"/>
    <lineage>
        <taxon>Bacteria</taxon>
        <taxon>Pseudomonadati</taxon>
        <taxon>Bacteroidota</taxon>
        <taxon>Cytophagia</taxon>
        <taxon>Cytophagales</taxon>
        <taxon>Cyclobacteriaceae</taxon>
        <taxon>Aquiflexum</taxon>
    </lineage>
</organism>
<evidence type="ECO:0000256" key="1">
    <source>
        <dbReference type="SAM" id="SignalP"/>
    </source>
</evidence>
<evidence type="ECO:0000313" key="4">
    <source>
        <dbReference type="Proteomes" id="UP001142175"/>
    </source>
</evidence>
<name>A0A9X2SYZ1_9BACT</name>
<proteinExistence type="predicted"/>
<sequence length="250" mass="29011">MKKFSIIILVLCGLIPNLIHAQDTRYFEMRTYTAHEGKRPDLIKRFQDHTLKLFEKNGIENIAYFIPTDETNNTLTFILAYPNKESRDLLWNKFANSPEWQAAAKASEANGPLVAKVEQVFMENAPDLTPEIIRDDYQGERVFELRTYTMMPGKVDAIHARFRDYTRELFQKHGMINVMYWYTVEKDPAVQTKLVYLLAHKNEKAGKASFEKFGKDPSWIVVRDASEQNGKIVEKITSVYLKPLPFSPLK</sequence>
<dbReference type="SUPFAM" id="SSF54909">
    <property type="entry name" value="Dimeric alpha+beta barrel"/>
    <property type="match status" value="2"/>
</dbReference>
<dbReference type="AlphaFoldDB" id="A0A9X2SYZ1"/>
<keyword evidence="1" id="KW-0732">Signal</keyword>
<dbReference type="Proteomes" id="UP001142175">
    <property type="component" value="Unassembled WGS sequence"/>
</dbReference>
<dbReference type="InterPro" id="IPR012577">
    <property type="entry name" value="NIPSNAP"/>
</dbReference>
<keyword evidence="4" id="KW-1185">Reference proteome</keyword>
<feature type="chain" id="PRO_5040883487" evidence="1">
    <location>
        <begin position="22"/>
        <end position="250"/>
    </location>
</feature>
<feature type="domain" description="NIPSNAP" evidence="2">
    <location>
        <begin position="27"/>
        <end position="120"/>
    </location>
</feature>
<dbReference type="InterPro" id="IPR011008">
    <property type="entry name" value="Dimeric_a/b-barrel"/>
</dbReference>
<accession>A0A9X2SYZ1</accession>
<feature type="signal peptide" evidence="1">
    <location>
        <begin position="1"/>
        <end position="21"/>
    </location>
</feature>
<gene>
    <name evidence="3" type="ORF">NU887_13405</name>
</gene>
<dbReference type="Pfam" id="PF07978">
    <property type="entry name" value="NIPSNAP"/>
    <property type="match status" value="2"/>
</dbReference>
<reference evidence="3" key="1">
    <citation type="submission" date="2022-08" db="EMBL/GenBank/DDBJ databases">
        <authorList>
            <person name="Zhang D."/>
        </authorList>
    </citation>
    <scope>NUCLEOTIDE SEQUENCE</scope>
    <source>
        <strain evidence="3">XJ19-11</strain>
    </source>
</reference>
<feature type="domain" description="NIPSNAP" evidence="2">
    <location>
        <begin position="143"/>
        <end position="248"/>
    </location>
</feature>
<comment type="caution">
    <text evidence="3">The sequence shown here is derived from an EMBL/GenBank/DDBJ whole genome shotgun (WGS) entry which is preliminary data.</text>
</comment>
<dbReference type="RefSeq" id="WP_258423895.1">
    <property type="nucleotide sequence ID" value="NZ_JANSUY010000012.1"/>
</dbReference>
<evidence type="ECO:0000313" key="3">
    <source>
        <dbReference type="EMBL" id="MCR9016037.1"/>
    </source>
</evidence>